<proteinExistence type="predicted"/>
<evidence type="ECO:0000256" key="1">
    <source>
        <dbReference type="SAM" id="MobiDB-lite"/>
    </source>
</evidence>
<evidence type="ECO:0000313" key="2">
    <source>
        <dbReference type="EMBL" id="OGL48717.1"/>
    </source>
</evidence>
<accession>A0A1F7S6I0</accession>
<protein>
    <submittedName>
        <fullName evidence="2">Uncharacterized protein</fullName>
    </submittedName>
</protein>
<sequence>MESFSVQGENIDVSKIMQKVKQRIDNKKQQGIYSDEELAEVTRLRLETLADEVDIDSNLIEHLRSSSAIWNISPDYQIKSHRKGLSIFIVFLKKLIRPVIRLYTDHIVKRQAQLNLYTIHIVHNLVSEITKLQIENKKIKNRLDQVDRSHRFNNQRFKSREKSVDATKPQGKRKNIDPKKRDPNFRQRRPNR</sequence>
<evidence type="ECO:0000313" key="3">
    <source>
        <dbReference type="Proteomes" id="UP000179266"/>
    </source>
</evidence>
<dbReference type="EMBL" id="MGDD01000032">
    <property type="protein sequence ID" value="OGL48717.1"/>
    <property type="molecule type" value="Genomic_DNA"/>
</dbReference>
<name>A0A1F7S6I0_9BACT</name>
<dbReference type="AlphaFoldDB" id="A0A1F7S6I0"/>
<feature type="compositionally biased region" description="Basic and acidic residues" evidence="1">
    <location>
        <begin position="174"/>
        <end position="185"/>
    </location>
</feature>
<reference evidence="2 3" key="1">
    <citation type="journal article" date="2016" name="Nat. Commun.">
        <title>Thousands of microbial genomes shed light on interconnected biogeochemical processes in an aquifer system.</title>
        <authorList>
            <person name="Anantharaman K."/>
            <person name="Brown C.T."/>
            <person name="Hug L.A."/>
            <person name="Sharon I."/>
            <person name="Castelle C.J."/>
            <person name="Probst A.J."/>
            <person name="Thomas B.C."/>
            <person name="Singh A."/>
            <person name="Wilkins M.J."/>
            <person name="Karaoz U."/>
            <person name="Brodie E.L."/>
            <person name="Williams K.H."/>
            <person name="Hubbard S.S."/>
            <person name="Banfield J.F."/>
        </authorList>
    </citation>
    <scope>NUCLEOTIDE SEQUENCE [LARGE SCALE GENOMIC DNA]</scope>
</reference>
<comment type="caution">
    <text evidence="2">The sequence shown here is derived from an EMBL/GenBank/DDBJ whole genome shotgun (WGS) entry which is preliminary data.</text>
</comment>
<organism evidence="2 3">
    <name type="scientific">Candidatus Schekmanbacteria bacterium RBG_13_48_7</name>
    <dbReference type="NCBI Taxonomy" id="1817878"/>
    <lineage>
        <taxon>Bacteria</taxon>
        <taxon>Candidatus Schekmaniibacteriota</taxon>
    </lineage>
</organism>
<gene>
    <name evidence="2" type="ORF">A2161_05515</name>
</gene>
<dbReference type="Proteomes" id="UP000179266">
    <property type="component" value="Unassembled WGS sequence"/>
</dbReference>
<feature type="region of interest" description="Disordered" evidence="1">
    <location>
        <begin position="145"/>
        <end position="192"/>
    </location>
</feature>